<keyword evidence="2" id="KW-0597">Phosphoprotein</keyword>
<dbReference type="InterPro" id="IPR011680">
    <property type="entry name" value="FEZ"/>
</dbReference>
<feature type="region of interest" description="Disordered" evidence="4">
    <location>
        <begin position="179"/>
        <end position="216"/>
    </location>
</feature>
<dbReference type="Proteomes" id="UP000700334">
    <property type="component" value="Unassembled WGS sequence"/>
</dbReference>
<evidence type="ECO:0000313" key="6">
    <source>
        <dbReference type="Proteomes" id="UP000700334"/>
    </source>
</evidence>
<keyword evidence="6" id="KW-1185">Reference proteome</keyword>
<dbReference type="GO" id="GO:0005737">
    <property type="term" value="C:cytoplasm"/>
    <property type="evidence" value="ECO:0007669"/>
    <property type="project" value="TreeGrafter"/>
</dbReference>
<evidence type="ECO:0000256" key="2">
    <source>
        <dbReference type="ARBA" id="ARBA00022553"/>
    </source>
</evidence>
<keyword evidence="3" id="KW-0175">Coiled coil</keyword>
<proteinExistence type="inferred from homology"/>
<evidence type="ECO:0000256" key="3">
    <source>
        <dbReference type="ARBA" id="ARBA00023054"/>
    </source>
</evidence>
<dbReference type="PANTHER" id="PTHR12394">
    <property type="entry name" value="ZYGIN"/>
    <property type="match status" value="1"/>
</dbReference>
<name>A0A8J6AMY1_GALPY</name>
<protein>
    <submittedName>
        <fullName evidence="5">Fasciculation and elongation protein zeta-1</fullName>
    </submittedName>
</protein>
<reference evidence="5" key="1">
    <citation type="journal article" date="2021" name="Evol. Appl.">
        <title>The genome of the Pyrenean desman and the effects of bottlenecks and inbreeding on the genomic landscape of an endangered species.</title>
        <authorList>
            <person name="Escoda L."/>
            <person name="Castresana J."/>
        </authorList>
    </citation>
    <scope>NUCLEOTIDE SEQUENCE</scope>
    <source>
        <strain evidence="5">IBE-C5619</strain>
    </source>
</reference>
<organism evidence="5 6">
    <name type="scientific">Galemys pyrenaicus</name>
    <name type="common">Iberian desman</name>
    <name type="synonym">Pyrenean desman</name>
    <dbReference type="NCBI Taxonomy" id="202257"/>
    <lineage>
        <taxon>Eukaryota</taxon>
        <taxon>Metazoa</taxon>
        <taxon>Chordata</taxon>
        <taxon>Craniata</taxon>
        <taxon>Vertebrata</taxon>
        <taxon>Euteleostomi</taxon>
        <taxon>Mammalia</taxon>
        <taxon>Eutheria</taxon>
        <taxon>Laurasiatheria</taxon>
        <taxon>Eulipotyphla</taxon>
        <taxon>Talpidae</taxon>
        <taxon>Galemys</taxon>
    </lineage>
</organism>
<dbReference type="OrthoDB" id="7959977at2759"/>
<accession>A0A8J6AMY1</accession>
<gene>
    <name evidence="5" type="ORF">J0S82_007924</name>
</gene>
<feature type="region of interest" description="Disordered" evidence="4">
    <location>
        <begin position="235"/>
        <end position="258"/>
    </location>
</feature>
<evidence type="ECO:0000313" key="5">
    <source>
        <dbReference type="EMBL" id="KAG8522316.1"/>
    </source>
</evidence>
<evidence type="ECO:0000256" key="4">
    <source>
        <dbReference type="SAM" id="MobiDB-lite"/>
    </source>
</evidence>
<dbReference type="GO" id="GO:0030424">
    <property type="term" value="C:axon"/>
    <property type="evidence" value="ECO:0007669"/>
    <property type="project" value="TreeGrafter"/>
</dbReference>
<feature type="compositionally biased region" description="Acidic residues" evidence="4">
    <location>
        <begin position="240"/>
        <end position="254"/>
    </location>
</feature>
<dbReference type="PANTHER" id="PTHR12394:SF4">
    <property type="entry name" value="FASCICULATION AND ELONGATION PROTEIN ZETA-1"/>
    <property type="match status" value="1"/>
</dbReference>
<dbReference type="EMBL" id="JAGFMF010011443">
    <property type="protein sequence ID" value="KAG8522316.1"/>
    <property type="molecule type" value="Genomic_DNA"/>
</dbReference>
<comment type="similarity">
    <text evidence="1">Belongs to the zygin family.</text>
</comment>
<evidence type="ECO:0000256" key="1">
    <source>
        <dbReference type="ARBA" id="ARBA00006788"/>
    </source>
</evidence>
<sequence length="455" mass="51785">MGPLEVQGPAGGGMVKSLLYSTHSAQPGRMEAPLVSLDEEFEDLRPCCSEEPEEKPRCFYGSSPHHLEDPSLSELENFSSEIISFKSMEDLVNEFDEKLNVCFRNYNAKTENLAPVKNQFQIQEEEETLQDEEVWDALTDNYIPSLSEDWRDPNIEALNGNSSDTETVGDLRGVYATMTENPSSADGQSESYRPSLQIHEKEEEEFNEKSEHDSGINEEPLLTADQVIEEIEEMMQNSPDPEEEEEILEEEDGGETSSQADSVLLQEMQALTQTFNNNWSYEGLRHMSGSELTELLDQVEGAIRDFSEELVQQLARRDELEFEKEVKNSFITVLIEVQNKQKEQRELMKKRRKEKGLSLQSSRIDKGNQMPLKRFSMEGISNILQSGIRQTFGSSGTDKQYLNTVIPYEKKAAPPSVEDLQMLTNILFAMKEDNEKVPTLLTDYILKGKSRPHLL</sequence>
<dbReference type="Pfam" id="PF07763">
    <property type="entry name" value="FEZ"/>
    <property type="match status" value="1"/>
</dbReference>
<comment type="caution">
    <text evidence="5">The sequence shown here is derived from an EMBL/GenBank/DDBJ whole genome shotgun (WGS) entry which is preliminary data.</text>
</comment>
<dbReference type="AlphaFoldDB" id="A0A8J6AMY1"/>
<feature type="compositionally biased region" description="Polar residues" evidence="4">
    <location>
        <begin position="179"/>
        <end position="194"/>
    </location>
</feature>